<dbReference type="InterPro" id="IPR036908">
    <property type="entry name" value="RlpA-like_sf"/>
</dbReference>
<dbReference type="EMBL" id="FPHG01000068">
    <property type="protein sequence ID" value="SFV64810.1"/>
    <property type="molecule type" value="Genomic_DNA"/>
</dbReference>
<feature type="domain" description="RlpA-like protein double-psi beta-barrel" evidence="3">
    <location>
        <begin position="52"/>
        <end position="140"/>
    </location>
</feature>
<evidence type="ECO:0000256" key="1">
    <source>
        <dbReference type="ARBA" id="ARBA00023239"/>
    </source>
</evidence>
<dbReference type="PANTHER" id="PTHR34183">
    <property type="entry name" value="ENDOLYTIC PEPTIDOGLYCAN TRANSGLYCOSYLASE RLPA"/>
    <property type="match status" value="1"/>
</dbReference>
<dbReference type="InterPro" id="IPR009009">
    <property type="entry name" value="RlpA-like_DPBB"/>
</dbReference>
<dbReference type="Pfam" id="PF03330">
    <property type="entry name" value="DPBB_1"/>
    <property type="match status" value="1"/>
</dbReference>
<dbReference type="NCBIfam" id="TIGR00413">
    <property type="entry name" value="rlpA"/>
    <property type="match status" value="1"/>
</dbReference>
<keyword evidence="4" id="KW-0449">Lipoprotein</keyword>
<proteinExistence type="inferred from homology"/>
<dbReference type="AlphaFoldDB" id="A0A1W1CG00"/>
<name>A0A1W1CG00_9ZZZZ</name>
<dbReference type="Gene3D" id="2.40.40.10">
    <property type="entry name" value="RlpA-like domain"/>
    <property type="match status" value="1"/>
</dbReference>
<reference evidence="4" key="1">
    <citation type="submission" date="2016-10" db="EMBL/GenBank/DDBJ databases">
        <authorList>
            <person name="de Groot N.N."/>
        </authorList>
    </citation>
    <scope>NUCLEOTIDE SEQUENCE</scope>
</reference>
<keyword evidence="2" id="KW-0961">Cell wall biogenesis/degradation</keyword>
<organism evidence="4">
    <name type="scientific">hydrothermal vent metagenome</name>
    <dbReference type="NCBI Taxonomy" id="652676"/>
    <lineage>
        <taxon>unclassified sequences</taxon>
        <taxon>metagenomes</taxon>
        <taxon>ecological metagenomes</taxon>
    </lineage>
</organism>
<dbReference type="GO" id="GO:0071555">
    <property type="term" value="P:cell wall organization"/>
    <property type="evidence" value="ECO:0007669"/>
    <property type="project" value="UniProtKB-KW"/>
</dbReference>
<protein>
    <submittedName>
        <fullName evidence="4">Rare lipoprotein A</fullName>
    </submittedName>
</protein>
<dbReference type="PROSITE" id="PS51257">
    <property type="entry name" value="PROKAR_LIPOPROTEIN"/>
    <property type="match status" value="1"/>
</dbReference>
<evidence type="ECO:0000313" key="4">
    <source>
        <dbReference type="EMBL" id="SFV64810.1"/>
    </source>
</evidence>
<evidence type="ECO:0000259" key="3">
    <source>
        <dbReference type="Pfam" id="PF03330"/>
    </source>
</evidence>
<dbReference type="HAMAP" id="MF_02071">
    <property type="entry name" value="RlpA"/>
    <property type="match status" value="1"/>
</dbReference>
<dbReference type="CDD" id="cd22268">
    <property type="entry name" value="DPBB_RlpA-like"/>
    <property type="match status" value="1"/>
</dbReference>
<gene>
    <name evidence="4" type="ORF">MNB_SV-9-1686</name>
</gene>
<dbReference type="GO" id="GO:0016829">
    <property type="term" value="F:lyase activity"/>
    <property type="evidence" value="ECO:0007669"/>
    <property type="project" value="UniProtKB-KW"/>
</dbReference>
<dbReference type="InterPro" id="IPR012997">
    <property type="entry name" value="RplA"/>
</dbReference>
<evidence type="ECO:0000256" key="2">
    <source>
        <dbReference type="ARBA" id="ARBA00023316"/>
    </source>
</evidence>
<dbReference type="PANTHER" id="PTHR34183:SF1">
    <property type="entry name" value="ENDOLYTIC PEPTIDOGLYCAN TRANSGLYCOSYLASE RLPA"/>
    <property type="match status" value="1"/>
</dbReference>
<dbReference type="SUPFAM" id="SSF50685">
    <property type="entry name" value="Barwin-like endoglucanases"/>
    <property type="match status" value="1"/>
</dbReference>
<dbReference type="InterPro" id="IPR034718">
    <property type="entry name" value="RlpA"/>
</dbReference>
<keyword evidence="1" id="KW-0456">Lyase</keyword>
<accession>A0A1W1CG00</accession>
<sequence length="242" mass="27702">MRYIIILLLTTSIIFISGCGKTYPNGTPATMKAYCIRGKTYHPTYVSIGKKSRGVASWYGPGFHFKRTSNGERYNMYDKTAAHKTWPMNTMVKVTNLQNKRSVIVRINDRGPFVRGRIIDCSFVAGKIIGINIKGTAKVELEVVGFAGKIYKKKSIKHKVPKEIKITNFAIKVASFRDKEDAIIYQKHYDILDKRYNSIIKKAHNIDGDDIYLVLIRGFKTNQEAEDYKYCNDLENSIIIRE</sequence>